<dbReference type="PANTHER" id="PTHR34296:SF2">
    <property type="entry name" value="ABC TRANSPORTER GUANOSINE-BINDING PROTEIN NUPN"/>
    <property type="match status" value="1"/>
</dbReference>
<dbReference type="InterPro" id="IPR003760">
    <property type="entry name" value="PnrA-like"/>
</dbReference>
<proteinExistence type="inferred from homology"/>
<evidence type="ECO:0000259" key="8">
    <source>
        <dbReference type="Pfam" id="PF02608"/>
    </source>
</evidence>
<evidence type="ECO:0000313" key="10">
    <source>
        <dbReference type="Proteomes" id="UP000466345"/>
    </source>
</evidence>
<keyword evidence="10" id="KW-1185">Reference proteome</keyword>
<accession>A0A7K0CR71</accession>
<evidence type="ECO:0000256" key="7">
    <source>
        <dbReference type="SAM" id="SignalP"/>
    </source>
</evidence>
<organism evidence="9 10">
    <name type="scientific">Streptomyces smaragdinus</name>
    <dbReference type="NCBI Taxonomy" id="2585196"/>
    <lineage>
        <taxon>Bacteria</taxon>
        <taxon>Bacillati</taxon>
        <taxon>Actinomycetota</taxon>
        <taxon>Actinomycetes</taxon>
        <taxon>Kitasatosporales</taxon>
        <taxon>Streptomycetaceae</taxon>
        <taxon>Streptomyces</taxon>
    </lineage>
</organism>
<keyword evidence="4 7" id="KW-0732">Signal</keyword>
<reference evidence="9 10" key="1">
    <citation type="submission" date="2019-10" db="EMBL/GenBank/DDBJ databases">
        <title>Streptomyces smaragdinus sp. nov. and Streptomyces fabii sp. nov., isolated from the gut of fungus growing-termite Macrotermes natalensis.</title>
        <authorList>
            <person name="Schwitalla J."/>
            <person name="Benndorf R."/>
            <person name="Martin K."/>
            <person name="De Beer W."/>
            <person name="Kaster A.-K."/>
            <person name="Vollmers J."/>
            <person name="Poulsen M."/>
            <person name="Beemelmanns C."/>
        </authorList>
    </citation>
    <scope>NUCLEOTIDE SEQUENCE [LARGE SCALE GENOMIC DNA]</scope>
    <source>
        <strain evidence="9 10">RB5</strain>
    </source>
</reference>
<dbReference type="InterPro" id="IPR028082">
    <property type="entry name" value="Peripla_BP_I"/>
</dbReference>
<dbReference type="Gene3D" id="3.40.50.2300">
    <property type="match status" value="2"/>
</dbReference>
<evidence type="ECO:0000313" key="9">
    <source>
        <dbReference type="EMBL" id="MQY15911.1"/>
    </source>
</evidence>
<evidence type="ECO:0000256" key="2">
    <source>
        <dbReference type="ARBA" id="ARBA00008610"/>
    </source>
</evidence>
<evidence type="ECO:0000256" key="6">
    <source>
        <dbReference type="ARBA" id="ARBA00023288"/>
    </source>
</evidence>
<dbReference type="Proteomes" id="UP000466345">
    <property type="component" value="Unassembled WGS sequence"/>
</dbReference>
<dbReference type="PANTHER" id="PTHR34296">
    <property type="entry name" value="TRANSCRIPTIONAL ACTIVATOR PROTEIN MED"/>
    <property type="match status" value="1"/>
</dbReference>
<evidence type="ECO:0000256" key="4">
    <source>
        <dbReference type="ARBA" id="ARBA00022729"/>
    </source>
</evidence>
<feature type="chain" id="PRO_5039412628" evidence="7">
    <location>
        <begin position="24"/>
        <end position="356"/>
    </location>
</feature>
<name>A0A7K0CR71_9ACTN</name>
<dbReference type="EMBL" id="WEGJ01000041">
    <property type="protein sequence ID" value="MQY15911.1"/>
    <property type="molecule type" value="Genomic_DNA"/>
</dbReference>
<keyword evidence="3" id="KW-1003">Cell membrane</keyword>
<keyword evidence="6 9" id="KW-0449">Lipoprotein</keyword>
<gene>
    <name evidence="9" type="primary">tmpC_2</name>
    <name evidence="9" type="ORF">SRB5_61030</name>
</gene>
<evidence type="ECO:0000256" key="1">
    <source>
        <dbReference type="ARBA" id="ARBA00004193"/>
    </source>
</evidence>
<dbReference type="SUPFAM" id="SSF53822">
    <property type="entry name" value="Periplasmic binding protein-like I"/>
    <property type="match status" value="1"/>
</dbReference>
<dbReference type="PROSITE" id="PS51257">
    <property type="entry name" value="PROKAR_LIPOPROTEIN"/>
    <property type="match status" value="1"/>
</dbReference>
<sequence length="356" mass="36772">MRRVPHLAVAVLTAAALAFTATACGDDDSGSGSGGGSGSGSGSDNLGMALAYDIGGRGDQSFNDAAAAGFDKAKEEFGWQGQEAEPSAGESDADKAQRLTDLAKKGYDPIVAVGFVYAPAVKQVAAKFPDTTFGIIDDSSVQGKNIANLVFAEEQGSYLAGVVAAKVSKTKTVGFVGGVETALIRKFEAGYKQGVADTDDSVKVLTKYLSQPPDFSGFEKPDLGKEAAQGQLDQNADVIYQAAGGAGRGVIEATAGADKWAIGVDSDQYQQKGLAAYKDQILTSVMKNVSGAVFDLGKSVHDGKPETGVITYTLKNDGVSLSQSNPAFQDMADVQTAVKDATDKIINGDIKVRTTP</sequence>
<dbReference type="InterPro" id="IPR050957">
    <property type="entry name" value="BMP_lipoprotein"/>
</dbReference>
<dbReference type="AlphaFoldDB" id="A0A7K0CR71"/>
<dbReference type="RefSeq" id="WP_323378747.1">
    <property type="nucleotide sequence ID" value="NZ_WEGJ01000041.1"/>
</dbReference>
<comment type="caution">
    <text evidence="9">The sequence shown here is derived from an EMBL/GenBank/DDBJ whole genome shotgun (WGS) entry which is preliminary data.</text>
</comment>
<dbReference type="GO" id="GO:0005886">
    <property type="term" value="C:plasma membrane"/>
    <property type="evidence" value="ECO:0007669"/>
    <property type="project" value="UniProtKB-SubCell"/>
</dbReference>
<evidence type="ECO:0000256" key="3">
    <source>
        <dbReference type="ARBA" id="ARBA00022475"/>
    </source>
</evidence>
<protein>
    <submittedName>
        <fullName evidence="9">Membrane lipoprotein TmpC</fullName>
    </submittedName>
</protein>
<comment type="subcellular location">
    <subcellularLocation>
        <location evidence="1">Cell membrane</location>
        <topology evidence="1">Lipid-anchor</topology>
    </subcellularLocation>
</comment>
<dbReference type="Pfam" id="PF02608">
    <property type="entry name" value="Bmp"/>
    <property type="match status" value="1"/>
</dbReference>
<dbReference type="CDD" id="cd06354">
    <property type="entry name" value="PBP1_PrnA-like"/>
    <property type="match status" value="1"/>
</dbReference>
<comment type="similarity">
    <text evidence="2">Belongs to the BMP lipoprotein family.</text>
</comment>
<keyword evidence="5" id="KW-0472">Membrane</keyword>
<feature type="domain" description="ABC transporter substrate-binding protein PnrA-like" evidence="8">
    <location>
        <begin position="54"/>
        <end position="353"/>
    </location>
</feature>
<evidence type="ECO:0000256" key="5">
    <source>
        <dbReference type="ARBA" id="ARBA00023136"/>
    </source>
</evidence>
<feature type="signal peptide" evidence="7">
    <location>
        <begin position="1"/>
        <end position="23"/>
    </location>
</feature>